<evidence type="ECO:0000256" key="1">
    <source>
        <dbReference type="SAM" id="SignalP"/>
    </source>
</evidence>
<dbReference type="SUPFAM" id="SSF53850">
    <property type="entry name" value="Periplasmic binding protein-like II"/>
    <property type="match status" value="1"/>
</dbReference>
<sequence>MPCHRPAMRLSLSLSFLLLLPAHALAEPSIIKLYTEELPPYNTLLPDGRIGGSATQKVEAILKDAKLSHTLELTSWARAFGLARIQANSCVYSTARTPEREAQFKWIGELARIDGVLFALADRPRNSPATMEAAMGTRIGGYHSSASALYMVKKGYNVIMSANHDISLKNLLAGRLDFWLASRTTGQLLIDKQGVNGKVVPVIPVLNLELYLACNAAMEPAQIQRLQQSFAQLQADGTLAAIDRQFRE</sequence>
<dbReference type="PANTHER" id="PTHR38834">
    <property type="entry name" value="PERIPLASMIC SUBSTRATE BINDING PROTEIN FAMILY 3"/>
    <property type="match status" value="1"/>
</dbReference>
<evidence type="ECO:0000313" key="2">
    <source>
        <dbReference type="EMBL" id="QDQ28164.1"/>
    </source>
</evidence>
<feature type="signal peptide" evidence="1">
    <location>
        <begin position="1"/>
        <end position="26"/>
    </location>
</feature>
<dbReference type="RefSeq" id="WP_144279551.1">
    <property type="nucleotide sequence ID" value="NZ_CP041730.1"/>
</dbReference>
<proteinExistence type="predicted"/>
<dbReference type="PANTHER" id="PTHR38834:SF3">
    <property type="entry name" value="SOLUTE-BINDING PROTEIN FAMILY 3_N-TERMINAL DOMAIN-CONTAINING PROTEIN"/>
    <property type="match status" value="1"/>
</dbReference>
<accession>A0A516SJ40</accession>
<feature type="chain" id="PRO_5021881141" evidence="1">
    <location>
        <begin position="27"/>
        <end position="248"/>
    </location>
</feature>
<protein>
    <submittedName>
        <fullName evidence="2">Amino acid ABC transporter substrate-binding protein</fullName>
    </submittedName>
</protein>
<dbReference type="KEGG" id="cari:FNU76_18435"/>
<organism evidence="2 3">
    <name type="scientific">Chitinimonas arctica</name>
    <dbReference type="NCBI Taxonomy" id="2594795"/>
    <lineage>
        <taxon>Bacteria</taxon>
        <taxon>Pseudomonadati</taxon>
        <taxon>Pseudomonadota</taxon>
        <taxon>Betaproteobacteria</taxon>
        <taxon>Neisseriales</taxon>
        <taxon>Chitinibacteraceae</taxon>
        <taxon>Chitinimonas</taxon>
    </lineage>
</organism>
<dbReference type="EMBL" id="CP041730">
    <property type="protein sequence ID" value="QDQ28164.1"/>
    <property type="molecule type" value="Genomic_DNA"/>
</dbReference>
<dbReference type="Proteomes" id="UP000317550">
    <property type="component" value="Chromosome"/>
</dbReference>
<name>A0A516SJ40_9NEIS</name>
<keyword evidence="3" id="KW-1185">Reference proteome</keyword>
<dbReference type="AlphaFoldDB" id="A0A516SJ40"/>
<dbReference type="Gene3D" id="3.40.190.10">
    <property type="entry name" value="Periplasmic binding protein-like II"/>
    <property type="match status" value="2"/>
</dbReference>
<gene>
    <name evidence="2" type="ORF">FNU76_18435</name>
</gene>
<evidence type="ECO:0000313" key="3">
    <source>
        <dbReference type="Proteomes" id="UP000317550"/>
    </source>
</evidence>
<dbReference type="OrthoDB" id="8454826at2"/>
<reference evidence="3" key="1">
    <citation type="submission" date="2019-07" db="EMBL/GenBank/DDBJ databases">
        <title>Chitinimonas sp. nov., isolated from Ny-Alesund, arctica soil.</title>
        <authorList>
            <person name="Xu Q."/>
            <person name="Peng F."/>
        </authorList>
    </citation>
    <scope>NUCLEOTIDE SEQUENCE [LARGE SCALE GENOMIC DNA]</scope>
    <source>
        <strain evidence="3">R3-44</strain>
    </source>
</reference>
<keyword evidence="1" id="KW-0732">Signal</keyword>